<protein>
    <submittedName>
        <fullName evidence="1">Uncharacterized protein</fullName>
    </submittedName>
</protein>
<keyword evidence="2" id="KW-1185">Reference proteome</keyword>
<dbReference type="Proteomes" id="UP000542342">
    <property type="component" value="Unassembled WGS sequence"/>
</dbReference>
<dbReference type="EMBL" id="JACEFB010000003">
    <property type="protein sequence ID" value="MBA2225826.1"/>
    <property type="molecule type" value="Genomic_DNA"/>
</dbReference>
<name>A0A7V8VD94_9BACT</name>
<dbReference type="AlphaFoldDB" id="A0A7V8VD94"/>
<proteinExistence type="predicted"/>
<reference evidence="1 2" key="1">
    <citation type="submission" date="2020-07" db="EMBL/GenBank/DDBJ databases">
        <title>Thermogemmata thermophila gen. nov., sp. nov., a novel moderate thermophilic planctomycete from a Kamchatka hot spring.</title>
        <authorList>
            <person name="Elcheninov A.G."/>
            <person name="Podosokorskaya O.A."/>
            <person name="Kovaleva O.L."/>
            <person name="Novikov A."/>
            <person name="Bonch-Osmolovskaya E.A."/>
            <person name="Toshchakov S.V."/>
            <person name="Kublanov I.V."/>
        </authorList>
    </citation>
    <scope>NUCLEOTIDE SEQUENCE [LARGE SCALE GENOMIC DNA]</scope>
    <source>
        <strain evidence="1 2">2918</strain>
    </source>
</reference>
<evidence type="ECO:0000313" key="2">
    <source>
        <dbReference type="Proteomes" id="UP000542342"/>
    </source>
</evidence>
<gene>
    <name evidence="1" type="ORF">H0921_06570</name>
</gene>
<accession>A0A7V8VD94</accession>
<sequence>MALRRSWAGLGWPRYEERSAATFADQGKAGHRLQHLVGVTAVRTTETNDARAHDDPPLGFLIL</sequence>
<organism evidence="1 2">
    <name type="scientific">Thermogemmata fonticola</name>
    <dbReference type="NCBI Taxonomy" id="2755323"/>
    <lineage>
        <taxon>Bacteria</taxon>
        <taxon>Pseudomonadati</taxon>
        <taxon>Planctomycetota</taxon>
        <taxon>Planctomycetia</taxon>
        <taxon>Gemmatales</taxon>
        <taxon>Gemmataceae</taxon>
        <taxon>Thermogemmata</taxon>
    </lineage>
</organism>
<comment type="caution">
    <text evidence="1">The sequence shown here is derived from an EMBL/GenBank/DDBJ whole genome shotgun (WGS) entry which is preliminary data.</text>
</comment>
<evidence type="ECO:0000313" key="1">
    <source>
        <dbReference type="EMBL" id="MBA2225826.1"/>
    </source>
</evidence>
<dbReference type="RefSeq" id="WP_194537262.1">
    <property type="nucleotide sequence ID" value="NZ_JACEFB010000003.1"/>
</dbReference>